<name>A0A9P6CV89_9AGAR</name>
<dbReference type="InterPro" id="IPR015813">
    <property type="entry name" value="Pyrv/PenolPyrv_kinase-like_dom"/>
</dbReference>
<dbReference type="GO" id="GO:0005737">
    <property type="term" value="C:cytoplasm"/>
    <property type="evidence" value="ECO:0007669"/>
    <property type="project" value="TreeGrafter"/>
</dbReference>
<evidence type="ECO:0000256" key="3">
    <source>
        <dbReference type="ARBA" id="ARBA00023239"/>
    </source>
</evidence>
<evidence type="ECO:0000256" key="2">
    <source>
        <dbReference type="ARBA" id="ARBA00022723"/>
    </source>
</evidence>
<accession>A0A9P6CV89</accession>
<dbReference type="PANTHER" id="PTHR30502:SF0">
    <property type="entry name" value="PHOSPHOENOLPYRUVATE CARBOXYLASE FAMILY PROTEIN"/>
    <property type="match status" value="1"/>
</dbReference>
<dbReference type="Gene3D" id="3.20.20.60">
    <property type="entry name" value="Phosphoenolpyruvate-binding domains"/>
    <property type="match status" value="1"/>
</dbReference>
<dbReference type="GO" id="GO:0046872">
    <property type="term" value="F:metal ion binding"/>
    <property type="evidence" value="ECO:0007669"/>
    <property type="project" value="UniProtKB-KW"/>
</dbReference>
<dbReference type="AlphaFoldDB" id="A0A9P6CV89"/>
<sequence>MATHPLLQALRANKPAFGAWLTLPGLFHARTVAQASNHLSWIAIDCEHGLIPLVPGAAESVTAIQGSHPNMKGPSPIVRIPATGVTASSSWQIKNALDAGAKGIIAPMISNAIQAKEVVADSRFPPMGRRGFGSPFTHGIWGMTTSAEYLDVANEQILVMIQIESKESVENVDEIASVDGVDVLFIGPYDLSISLGYPKPSPDPHPDIEKVIQKILKAAHNKGKKCAIFCTSGSQAVRRAEEGFDMINVTTDTGAMSDGIATELAIAAGQKE</sequence>
<evidence type="ECO:0000313" key="6">
    <source>
        <dbReference type="Proteomes" id="UP000807469"/>
    </source>
</evidence>
<protein>
    <submittedName>
        <fullName evidence="5">Phosphoenolpyruvate/pyruvate domain-containing protein</fullName>
    </submittedName>
</protein>
<dbReference type="PANTHER" id="PTHR30502">
    <property type="entry name" value="2-KETO-3-DEOXY-L-RHAMNONATE ALDOLASE"/>
    <property type="match status" value="1"/>
</dbReference>
<dbReference type="InterPro" id="IPR005000">
    <property type="entry name" value="Aldolase/citrate-lyase_domain"/>
</dbReference>
<proteinExistence type="inferred from homology"/>
<evidence type="ECO:0000313" key="5">
    <source>
        <dbReference type="EMBL" id="KAF9473934.1"/>
    </source>
</evidence>
<comment type="similarity">
    <text evidence="1">Belongs to the HpcH/HpaI aldolase family.</text>
</comment>
<evidence type="ECO:0000256" key="1">
    <source>
        <dbReference type="ARBA" id="ARBA00005568"/>
    </source>
</evidence>
<evidence type="ECO:0000259" key="4">
    <source>
        <dbReference type="Pfam" id="PF03328"/>
    </source>
</evidence>
<organism evidence="5 6">
    <name type="scientific">Pholiota conissans</name>
    <dbReference type="NCBI Taxonomy" id="109636"/>
    <lineage>
        <taxon>Eukaryota</taxon>
        <taxon>Fungi</taxon>
        <taxon>Dikarya</taxon>
        <taxon>Basidiomycota</taxon>
        <taxon>Agaricomycotina</taxon>
        <taxon>Agaricomycetes</taxon>
        <taxon>Agaricomycetidae</taxon>
        <taxon>Agaricales</taxon>
        <taxon>Agaricineae</taxon>
        <taxon>Strophariaceae</taxon>
        <taxon>Pholiota</taxon>
    </lineage>
</organism>
<keyword evidence="6" id="KW-1185">Reference proteome</keyword>
<dbReference type="EMBL" id="MU155407">
    <property type="protein sequence ID" value="KAF9473934.1"/>
    <property type="molecule type" value="Genomic_DNA"/>
</dbReference>
<dbReference type="InterPro" id="IPR040442">
    <property type="entry name" value="Pyrv_kinase-like_dom_sf"/>
</dbReference>
<dbReference type="OrthoDB" id="1621678at2759"/>
<dbReference type="Pfam" id="PF03328">
    <property type="entry name" value="HpcH_HpaI"/>
    <property type="match status" value="1"/>
</dbReference>
<dbReference type="InterPro" id="IPR050251">
    <property type="entry name" value="HpcH-HpaI_aldolase"/>
</dbReference>
<keyword evidence="3" id="KW-0456">Lyase</keyword>
<dbReference type="SUPFAM" id="SSF51621">
    <property type="entry name" value="Phosphoenolpyruvate/pyruvate domain"/>
    <property type="match status" value="1"/>
</dbReference>
<keyword evidence="2" id="KW-0479">Metal-binding</keyword>
<dbReference type="GO" id="GO:0016832">
    <property type="term" value="F:aldehyde-lyase activity"/>
    <property type="evidence" value="ECO:0007669"/>
    <property type="project" value="TreeGrafter"/>
</dbReference>
<feature type="domain" description="HpcH/HpaI aldolase/citrate lyase" evidence="4">
    <location>
        <begin position="40"/>
        <end position="255"/>
    </location>
</feature>
<reference evidence="5" key="1">
    <citation type="submission" date="2020-11" db="EMBL/GenBank/DDBJ databases">
        <authorList>
            <consortium name="DOE Joint Genome Institute"/>
            <person name="Ahrendt S."/>
            <person name="Riley R."/>
            <person name="Andreopoulos W."/>
            <person name="Labutti K."/>
            <person name="Pangilinan J."/>
            <person name="Ruiz-Duenas F.J."/>
            <person name="Barrasa J.M."/>
            <person name="Sanchez-Garcia M."/>
            <person name="Camarero S."/>
            <person name="Miyauchi S."/>
            <person name="Serrano A."/>
            <person name="Linde D."/>
            <person name="Babiker R."/>
            <person name="Drula E."/>
            <person name="Ayuso-Fernandez I."/>
            <person name="Pacheco R."/>
            <person name="Padilla G."/>
            <person name="Ferreira P."/>
            <person name="Barriuso J."/>
            <person name="Kellner H."/>
            <person name="Castanera R."/>
            <person name="Alfaro M."/>
            <person name="Ramirez L."/>
            <person name="Pisabarro A.G."/>
            <person name="Kuo A."/>
            <person name="Tritt A."/>
            <person name="Lipzen A."/>
            <person name="He G."/>
            <person name="Yan M."/>
            <person name="Ng V."/>
            <person name="Cullen D."/>
            <person name="Martin F."/>
            <person name="Rosso M.-N."/>
            <person name="Henrissat B."/>
            <person name="Hibbett D."/>
            <person name="Martinez A.T."/>
            <person name="Grigoriev I.V."/>
        </authorList>
    </citation>
    <scope>NUCLEOTIDE SEQUENCE</scope>
    <source>
        <strain evidence="5">CIRM-BRFM 674</strain>
    </source>
</reference>
<gene>
    <name evidence="5" type="ORF">BDN70DRAFT_899387</name>
</gene>
<comment type="caution">
    <text evidence="5">The sequence shown here is derived from an EMBL/GenBank/DDBJ whole genome shotgun (WGS) entry which is preliminary data.</text>
</comment>
<dbReference type="Proteomes" id="UP000807469">
    <property type="component" value="Unassembled WGS sequence"/>
</dbReference>